<reference evidence="7 8" key="1">
    <citation type="submission" date="2017-05" db="EMBL/GenBank/DDBJ databases">
        <authorList>
            <person name="Varghese N."/>
            <person name="Submissions S."/>
        </authorList>
    </citation>
    <scope>NUCLEOTIDE SEQUENCE [LARGE SCALE GENOMIC DNA]</scope>
    <source>
        <strain evidence="7 8">DSM 26001</strain>
    </source>
</reference>
<evidence type="ECO:0000256" key="3">
    <source>
        <dbReference type="ARBA" id="ARBA00023004"/>
    </source>
</evidence>
<dbReference type="EMBL" id="FXUL01000007">
    <property type="protein sequence ID" value="SMP61486.1"/>
    <property type="molecule type" value="Genomic_DNA"/>
</dbReference>
<evidence type="ECO:0000256" key="5">
    <source>
        <dbReference type="SAM" id="MobiDB-lite"/>
    </source>
</evidence>
<evidence type="ECO:0000313" key="7">
    <source>
        <dbReference type="EMBL" id="SMP61486.1"/>
    </source>
</evidence>
<feature type="region of interest" description="Disordered" evidence="5">
    <location>
        <begin position="339"/>
        <end position="358"/>
    </location>
</feature>
<evidence type="ECO:0000256" key="2">
    <source>
        <dbReference type="ARBA" id="ARBA00022723"/>
    </source>
</evidence>
<dbReference type="PROSITE" id="PS51257">
    <property type="entry name" value="PROKAR_LIPOPROTEIN"/>
    <property type="match status" value="1"/>
</dbReference>
<dbReference type="Pfam" id="PF00034">
    <property type="entry name" value="Cytochrom_C"/>
    <property type="match status" value="1"/>
</dbReference>
<keyword evidence="8" id="KW-1185">Reference proteome</keyword>
<dbReference type="SUPFAM" id="SSF46626">
    <property type="entry name" value="Cytochrome c"/>
    <property type="match status" value="1"/>
</dbReference>
<protein>
    <submittedName>
        <fullName evidence="7">Cytochrome c</fullName>
    </submittedName>
</protein>
<name>A0ABY1Q7Y7_9BURK</name>
<dbReference type="InterPro" id="IPR009056">
    <property type="entry name" value="Cyt_c-like_dom"/>
</dbReference>
<dbReference type="PANTHER" id="PTHR30600">
    <property type="entry name" value="CYTOCHROME C PEROXIDASE-RELATED"/>
    <property type="match status" value="1"/>
</dbReference>
<sequence>MKRWNQYDRSTVKSLAAASMSVLLMSACGGSDHSTDQAFAAVPDARLLADGQALFRFDTFGDELHWTDTLRMHEVIRSAVDPTTALAIGLKVDADALPASVTLGIRDGSVDLNSPATTVALLKLNAVVGLQGKVEVVDGKDTLTRVGITFALCHSTVDNSFAPGIGKRLDGWANRDLNAGAIIALSPALSATMKAVYNSWGKGKYDPRFNQDGENGPQVIPPAYGLEGIHSITSTGDGDDVSYWNRYVGITQMGGHGTFVDPRLGIDVTNGTDDRISAKLPALRAYQLSLLPPPPPPGSFDADAAARGQRVFAGVGKCISCHSGAQMTDANSRLHLPSEVASEPEPDGAPSYASRSATKRYRTAPLRGLWQHPPYFHNGTAATAEQVVRTYNDKQALGLTEAEVSDLAQYLKSL</sequence>
<dbReference type="PROSITE" id="PS51007">
    <property type="entry name" value="CYTC"/>
    <property type="match status" value="1"/>
</dbReference>
<accession>A0ABY1Q7Y7</accession>
<dbReference type="InterPro" id="IPR036909">
    <property type="entry name" value="Cyt_c-like_dom_sf"/>
</dbReference>
<comment type="caution">
    <text evidence="7">The sequence shown here is derived from an EMBL/GenBank/DDBJ whole genome shotgun (WGS) entry which is preliminary data.</text>
</comment>
<dbReference type="Proteomes" id="UP001158049">
    <property type="component" value="Unassembled WGS sequence"/>
</dbReference>
<dbReference type="InterPro" id="IPR051395">
    <property type="entry name" value="Cytochrome_c_Peroxidase/MauG"/>
</dbReference>
<evidence type="ECO:0000313" key="8">
    <source>
        <dbReference type="Proteomes" id="UP001158049"/>
    </source>
</evidence>
<keyword evidence="1 4" id="KW-0349">Heme</keyword>
<keyword evidence="3 4" id="KW-0408">Iron</keyword>
<evidence type="ECO:0000256" key="1">
    <source>
        <dbReference type="ARBA" id="ARBA00022617"/>
    </source>
</evidence>
<evidence type="ECO:0000259" key="6">
    <source>
        <dbReference type="PROSITE" id="PS51007"/>
    </source>
</evidence>
<dbReference type="RefSeq" id="WP_283442485.1">
    <property type="nucleotide sequence ID" value="NZ_FXUL01000007.1"/>
</dbReference>
<feature type="domain" description="Cytochrome c" evidence="6">
    <location>
        <begin position="303"/>
        <end position="414"/>
    </location>
</feature>
<dbReference type="Gene3D" id="1.10.760.10">
    <property type="entry name" value="Cytochrome c-like domain"/>
    <property type="match status" value="1"/>
</dbReference>
<gene>
    <name evidence="7" type="ORF">SAMN06295970_107165</name>
</gene>
<evidence type="ECO:0000256" key="4">
    <source>
        <dbReference type="PROSITE-ProRule" id="PRU00433"/>
    </source>
</evidence>
<organism evidence="7 8">
    <name type="scientific">Noviherbaspirillum suwonense</name>
    <dbReference type="NCBI Taxonomy" id="1224511"/>
    <lineage>
        <taxon>Bacteria</taxon>
        <taxon>Pseudomonadati</taxon>
        <taxon>Pseudomonadota</taxon>
        <taxon>Betaproteobacteria</taxon>
        <taxon>Burkholderiales</taxon>
        <taxon>Oxalobacteraceae</taxon>
        <taxon>Noviherbaspirillum</taxon>
    </lineage>
</organism>
<proteinExistence type="predicted"/>
<keyword evidence="2 4" id="KW-0479">Metal-binding</keyword>